<dbReference type="Proteomes" id="UP000580517">
    <property type="component" value="Unassembled WGS sequence"/>
</dbReference>
<name>A0A853FDJ3_9BURK</name>
<dbReference type="InterPro" id="IPR006680">
    <property type="entry name" value="Amidohydro-rel"/>
</dbReference>
<proteinExistence type="predicted"/>
<evidence type="ECO:0000259" key="1">
    <source>
        <dbReference type="Pfam" id="PF04909"/>
    </source>
</evidence>
<dbReference type="PANTHER" id="PTHR35563">
    <property type="entry name" value="BARREL METAL-DEPENDENT HYDROLASE, PUTATIVE (AFU_ORTHOLOGUE AFUA_1G16240)-RELATED"/>
    <property type="match status" value="1"/>
</dbReference>
<dbReference type="Pfam" id="PF04909">
    <property type="entry name" value="Amidohydro_2"/>
    <property type="match status" value="1"/>
</dbReference>
<dbReference type="EMBL" id="JACCEW010000004">
    <property type="protein sequence ID" value="NYT38143.1"/>
    <property type="molecule type" value="Genomic_DNA"/>
</dbReference>
<protein>
    <submittedName>
        <fullName evidence="2">Amidohydrolase family protein</fullName>
    </submittedName>
</protein>
<accession>A0A853FDJ3</accession>
<keyword evidence="3" id="KW-1185">Reference proteome</keyword>
<evidence type="ECO:0000313" key="3">
    <source>
        <dbReference type="Proteomes" id="UP000580517"/>
    </source>
</evidence>
<gene>
    <name evidence="2" type="ORF">H0A68_14740</name>
</gene>
<dbReference type="SUPFAM" id="SSF51556">
    <property type="entry name" value="Metallo-dependent hydrolases"/>
    <property type="match status" value="1"/>
</dbReference>
<dbReference type="Gene3D" id="3.20.20.140">
    <property type="entry name" value="Metal-dependent hydrolases"/>
    <property type="match status" value="1"/>
</dbReference>
<feature type="domain" description="Amidohydrolase-related" evidence="1">
    <location>
        <begin position="26"/>
        <end position="287"/>
    </location>
</feature>
<dbReference type="GO" id="GO:0016787">
    <property type="term" value="F:hydrolase activity"/>
    <property type="evidence" value="ECO:0007669"/>
    <property type="project" value="UniProtKB-KW"/>
</dbReference>
<dbReference type="PANTHER" id="PTHR35563:SF2">
    <property type="entry name" value="BARREL METAL-DEPENDENT HYDROLASE, PUTATIVE (AFU_ORTHOLOGUE AFUA_1G16240)-RELATED"/>
    <property type="match status" value="1"/>
</dbReference>
<dbReference type="InterPro" id="IPR032466">
    <property type="entry name" value="Metal_Hydrolase"/>
</dbReference>
<evidence type="ECO:0000313" key="2">
    <source>
        <dbReference type="EMBL" id="NYT38143.1"/>
    </source>
</evidence>
<organism evidence="2 3">
    <name type="scientific">Allopusillimonas soli</name>
    <dbReference type="NCBI Taxonomy" id="659016"/>
    <lineage>
        <taxon>Bacteria</taxon>
        <taxon>Pseudomonadati</taxon>
        <taxon>Pseudomonadota</taxon>
        <taxon>Betaproteobacteria</taxon>
        <taxon>Burkholderiales</taxon>
        <taxon>Alcaligenaceae</taxon>
        <taxon>Allopusillimonas</taxon>
    </lineage>
</organism>
<dbReference type="RefSeq" id="WP_180029215.1">
    <property type="nucleotide sequence ID" value="NZ_JACCEW010000004.1"/>
</dbReference>
<reference evidence="2 3" key="1">
    <citation type="submission" date="2020-07" db="EMBL/GenBank/DDBJ databases">
        <title>Taxonomic revisions and descriptions of new bacterial species based on genomic comparisons in the high-G+C-content subgroup of the family Alcaligenaceae.</title>
        <authorList>
            <person name="Szabo A."/>
            <person name="Felfoldi T."/>
        </authorList>
    </citation>
    <scope>NUCLEOTIDE SEQUENCE [LARGE SCALE GENOMIC DNA]</scope>
    <source>
        <strain evidence="2 3">DSM 25264</strain>
    </source>
</reference>
<keyword evidence="2" id="KW-0378">Hydrolase</keyword>
<dbReference type="AlphaFoldDB" id="A0A853FDJ3"/>
<dbReference type="InterPro" id="IPR052358">
    <property type="entry name" value="Aro_Compnd_Degr_Hydrolases"/>
</dbReference>
<comment type="caution">
    <text evidence="2">The sequence shown here is derived from an EMBL/GenBank/DDBJ whole genome shotgun (WGS) entry which is preliminary data.</text>
</comment>
<sequence length="290" mass="31811">MAPASKNFPNSAAARMPNTAAPTDACDAHIHIYEQGSERRAAAVENADVAQYRQIQALLGTRRTVVIQPRVYGTDNSVTLRAIAALGAADTRGIAVIAPDIDDTALHALHEGGIRGIRFSFHAPNENAGGFDVVEALAHRVQTLGWHLQLHWTASQIVENAAMLQRLPGQIVFDHLGRLPLAEGTSHPAFSVVRRLLEDGRAWLKLSGAYLNTRQGMGGYHDVDDIARAWIRAAPTRLVWGSDWPHVTEPARKPDDAELFDLLARWCGDSQVLERILVDNPARLYGFDDE</sequence>